<dbReference type="EMBL" id="AGBW02015019">
    <property type="protein sequence ID" value="OWR40699.1"/>
    <property type="molecule type" value="Genomic_DNA"/>
</dbReference>
<feature type="region of interest" description="Disordered" evidence="1">
    <location>
        <begin position="90"/>
        <end position="118"/>
    </location>
</feature>
<feature type="compositionally biased region" description="Basic and acidic residues" evidence="1">
    <location>
        <begin position="101"/>
        <end position="118"/>
    </location>
</feature>
<evidence type="ECO:0000256" key="1">
    <source>
        <dbReference type="SAM" id="MobiDB-lite"/>
    </source>
</evidence>
<keyword evidence="3" id="KW-1185">Reference proteome</keyword>
<evidence type="ECO:0000313" key="3">
    <source>
        <dbReference type="Proteomes" id="UP000007151"/>
    </source>
</evidence>
<comment type="caution">
    <text evidence="2">The sequence shown here is derived from an EMBL/GenBank/DDBJ whole genome shotgun (WGS) entry which is preliminary data.</text>
</comment>
<protein>
    <submittedName>
        <fullName evidence="2">Uncharacterized protein</fullName>
    </submittedName>
</protein>
<sequence length="118" mass="13394">REINRKQFEWRNKLNITLPAVNWLRVEAPRRRRNRRMVPLTRSYFTPPPTDVSKLIFFGVVIKLGPVRGRGGCQAALQLGVAGCGVRLSTGLPSPRNGSVFRRESRSSPVPRRDSVTR</sequence>
<dbReference type="AlphaFoldDB" id="A0A212EGT5"/>
<feature type="non-terminal residue" evidence="2">
    <location>
        <position position="1"/>
    </location>
</feature>
<proteinExistence type="predicted"/>
<dbReference type="InParanoid" id="A0A212EGT5"/>
<dbReference type="Proteomes" id="UP000007151">
    <property type="component" value="Unassembled WGS sequence"/>
</dbReference>
<organism evidence="2 3">
    <name type="scientific">Danaus plexippus plexippus</name>
    <dbReference type="NCBI Taxonomy" id="278856"/>
    <lineage>
        <taxon>Eukaryota</taxon>
        <taxon>Metazoa</taxon>
        <taxon>Ecdysozoa</taxon>
        <taxon>Arthropoda</taxon>
        <taxon>Hexapoda</taxon>
        <taxon>Insecta</taxon>
        <taxon>Pterygota</taxon>
        <taxon>Neoptera</taxon>
        <taxon>Endopterygota</taxon>
        <taxon>Lepidoptera</taxon>
        <taxon>Glossata</taxon>
        <taxon>Ditrysia</taxon>
        <taxon>Papilionoidea</taxon>
        <taxon>Nymphalidae</taxon>
        <taxon>Danainae</taxon>
        <taxon>Danaini</taxon>
        <taxon>Danaina</taxon>
        <taxon>Danaus</taxon>
        <taxon>Danaus</taxon>
    </lineage>
</organism>
<evidence type="ECO:0000313" key="2">
    <source>
        <dbReference type="EMBL" id="OWR40699.1"/>
    </source>
</evidence>
<name>A0A212EGT5_DANPL</name>
<reference evidence="2 3" key="1">
    <citation type="journal article" date="2011" name="Cell">
        <title>The monarch butterfly genome yields insights into long-distance migration.</title>
        <authorList>
            <person name="Zhan S."/>
            <person name="Merlin C."/>
            <person name="Boore J.L."/>
            <person name="Reppert S.M."/>
        </authorList>
    </citation>
    <scope>NUCLEOTIDE SEQUENCE [LARGE SCALE GENOMIC DNA]</scope>
    <source>
        <strain evidence="2">F-2</strain>
    </source>
</reference>
<gene>
    <name evidence="2" type="ORF">KGM_201868B</name>
</gene>
<dbReference type="KEGG" id="dpl:KGM_201868B"/>
<accession>A0A212EGT5</accession>